<dbReference type="InterPro" id="IPR047262">
    <property type="entry name" value="PRX-like1"/>
</dbReference>
<dbReference type="PANTHER" id="PTHR43640:SF1">
    <property type="entry name" value="THIOREDOXIN-DEPENDENT PEROXIREDOXIN"/>
    <property type="match status" value="1"/>
</dbReference>
<dbReference type="InterPro" id="IPR036249">
    <property type="entry name" value="Thioredoxin-like_sf"/>
</dbReference>
<dbReference type="Gene3D" id="3.40.30.10">
    <property type="entry name" value="Glutaredoxin"/>
    <property type="match status" value="1"/>
</dbReference>
<evidence type="ECO:0000313" key="3">
    <source>
        <dbReference type="EMBL" id="MBS9522760.1"/>
    </source>
</evidence>
<gene>
    <name evidence="3" type="ORF">KI659_01915</name>
</gene>
<evidence type="ECO:0000259" key="2">
    <source>
        <dbReference type="PROSITE" id="PS51352"/>
    </source>
</evidence>
<dbReference type="InterPro" id="IPR000866">
    <property type="entry name" value="AhpC/TSA"/>
</dbReference>
<sequence length="181" mass="19965">MMGSMLVTVAQRVQNFELKDSNTGTQVSLEELTNKSGTVLIFTSNSCPFSKLYEDRIKDIASRFDNDFSFALINPHAGSVEETEKEMKARGFRFPYLMDGEQKVTRSLNASKLPEVLVITSGPTGQSVVYQGAIDNNPQAPGSVSQRYLENALTQIQRRSSPSPAQTRAVGCNIRPRGSRN</sequence>
<keyword evidence="4" id="KW-1185">Reference proteome</keyword>
<evidence type="ECO:0000313" key="4">
    <source>
        <dbReference type="Proteomes" id="UP001319104"/>
    </source>
</evidence>
<accession>A0AAP2CFI2</accession>
<feature type="compositionally biased region" description="Polar residues" evidence="1">
    <location>
        <begin position="156"/>
        <end position="166"/>
    </location>
</feature>
<dbReference type="GO" id="GO:0016491">
    <property type="term" value="F:oxidoreductase activity"/>
    <property type="evidence" value="ECO:0007669"/>
    <property type="project" value="InterPro"/>
</dbReference>
<protein>
    <submittedName>
        <fullName evidence="3">Redoxin domain-containing protein</fullName>
    </submittedName>
</protein>
<dbReference type="PROSITE" id="PS51352">
    <property type="entry name" value="THIOREDOXIN_2"/>
    <property type="match status" value="1"/>
</dbReference>
<proteinExistence type="predicted"/>
<dbReference type="EMBL" id="JAHCMY010000001">
    <property type="protein sequence ID" value="MBS9522760.1"/>
    <property type="molecule type" value="Genomic_DNA"/>
</dbReference>
<name>A0AAP2CFI2_9BACT</name>
<comment type="caution">
    <text evidence="3">The sequence shown here is derived from an EMBL/GenBank/DDBJ whole genome shotgun (WGS) entry which is preliminary data.</text>
</comment>
<feature type="region of interest" description="Disordered" evidence="1">
    <location>
        <begin position="156"/>
        <end position="181"/>
    </location>
</feature>
<dbReference type="GO" id="GO:0016209">
    <property type="term" value="F:antioxidant activity"/>
    <property type="evidence" value="ECO:0007669"/>
    <property type="project" value="InterPro"/>
</dbReference>
<feature type="domain" description="Thioredoxin" evidence="2">
    <location>
        <begin position="7"/>
        <end position="158"/>
    </location>
</feature>
<dbReference type="PANTHER" id="PTHR43640">
    <property type="entry name" value="OS07G0260300 PROTEIN"/>
    <property type="match status" value="1"/>
</dbReference>
<reference evidence="3 4" key="1">
    <citation type="submission" date="2021-05" db="EMBL/GenBank/DDBJ databases">
        <authorList>
            <person name="Zhang Z.D."/>
            <person name="Osman G."/>
        </authorList>
    </citation>
    <scope>NUCLEOTIDE SEQUENCE [LARGE SCALE GENOMIC DNA]</scope>
    <source>
        <strain evidence="3 4">KCTC 32217</strain>
    </source>
</reference>
<dbReference type="SUPFAM" id="SSF52833">
    <property type="entry name" value="Thioredoxin-like"/>
    <property type="match status" value="1"/>
</dbReference>
<evidence type="ECO:0000256" key="1">
    <source>
        <dbReference type="SAM" id="MobiDB-lite"/>
    </source>
</evidence>
<dbReference type="InterPro" id="IPR013766">
    <property type="entry name" value="Thioredoxin_domain"/>
</dbReference>
<organism evidence="3 4">
    <name type="scientific">Litoribacter ruber</name>
    <dbReference type="NCBI Taxonomy" id="702568"/>
    <lineage>
        <taxon>Bacteria</taxon>
        <taxon>Pseudomonadati</taxon>
        <taxon>Bacteroidota</taxon>
        <taxon>Cytophagia</taxon>
        <taxon>Cytophagales</taxon>
        <taxon>Cyclobacteriaceae</taxon>
        <taxon>Litoribacter</taxon>
    </lineage>
</organism>
<dbReference type="Proteomes" id="UP001319104">
    <property type="component" value="Unassembled WGS sequence"/>
</dbReference>
<dbReference type="AlphaFoldDB" id="A0AAP2CFI2"/>
<dbReference type="Pfam" id="PF00578">
    <property type="entry name" value="AhpC-TSA"/>
    <property type="match status" value="1"/>
</dbReference>